<keyword evidence="10" id="KW-1185">Reference proteome</keyword>
<feature type="transmembrane region" description="Helical" evidence="7">
    <location>
        <begin position="187"/>
        <end position="208"/>
    </location>
</feature>
<dbReference type="Proteomes" id="UP000317043">
    <property type="component" value="Unassembled WGS sequence"/>
</dbReference>
<evidence type="ECO:0000256" key="5">
    <source>
        <dbReference type="ARBA" id="ARBA00022989"/>
    </source>
</evidence>
<dbReference type="SMART" id="SM00014">
    <property type="entry name" value="acidPPc"/>
    <property type="match status" value="1"/>
</dbReference>
<comment type="subcellular location">
    <subcellularLocation>
        <location evidence="1">Cell membrane</location>
        <topology evidence="1">Multi-pass membrane protein</topology>
    </subcellularLocation>
</comment>
<keyword evidence="5 7" id="KW-1133">Transmembrane helix</keyword>
<dbReference type="PANTHER" id="PTHR14969:SF62">
    <property type="entry name" value="DECAPRENYLPHOSPHORYL-5-PHOSPHORIBOSE PHOSPHATASE RV3807C-RELATED"/>
    <property type="match status" value="1"/>
</dbReference>
<name>A0A543AUF0_9ACTN</name>
<evidence type="ECO:0000256" key="1">
    <source>
        <dbReference type="ARBA" id="ARBA00004651"/>
    </source>
</evidence>
<dbReference type="Gene3D" id="1.20.144.10">
    <property type="entry name" value="Phosphatidic acid phosphatase type 2/haloperoxidase"/>
    <property type="match status" value="1"/>
</dbReference>
<keyword evidence="3 7" id="KW-0812">Transmembrane</keyword>
<dbReference type="InParanoid" id="A0A543AUF0"/>
<sequence>MNLISPPIGESSRRDDLTRFHTRGLLIAAVVLGGCALIAFPIRQHTYAAIVDWATASQLDSLIGFIANGGLWILVAPTLTAAAWCFVRARRRFWTSVSAGVGVIAAYLLGEGIKILVARPRPCTDVDVPTVLVCPGAGDWSFPSNHSVLAAAFATACMFTLVHSAWIVMPIALAIAGSRVAVGVHDVHDVLSGLALGIAVVTGAVLLLRPVLDRALDGGEPARRTTPTHCTSE</sequence>
<dbReference type="InterPro" id="IPR000326">
    <property type="entry name" value="PAP2/HPO"/>
</dbReference>
<dbReference type="PANTHER" id="PTHR14969">
    <property type="entry name" value="SPHINGOSINE-1-PHOSPHATE PHOSPHOHYDROLASE"/>
    <property type="match status" value="1"/>
</dbReference>
<accession>A0A543AUF0</accession>
<gene>
    <name evidence="9" type="ORF">FB566_1696</name>
</gene>
<organism evidence="9 10">
    <name type="scientific">Stackebrandtia endophytica</name>
    <dbReference type="NCBI Taxonomy" id="1496996"/>
    <lineage>
        <taxon>Bacteria</taxon>
        <taxon>Bacillati</taxon>
        <taxon>Actinomycetota</taxon>
        <taxon>Actinomycetes</taxon>
        <taxon>Glycomycetales</taxon>
        <taxon>Glycomycetaceae</taxon>
        <taxon>Stackebrandtia</taxon>
    </lineage>
</organism>
<feature type="transmembrane region" description="Helical" evidence="7">
    <location>
        <begin position="20"/>
        <end position="42"/>
    </location>
</feature>
<dbReference type="Pfam" id="PF01569">
    <property type="entry name" value="PAP2"/>
    <property type="match status" value="1"/>
</dbReference>
<evidence type="ECO:0000313" key="9">
    <source>
        <dbReference type="EMBL" id="TQL76175.1"/>
    </source>
</evidence>
<protein>
    <submittedName>
        <fullName evidence="9">Undecaprenyl-diphosphatase</fullName>
    </submittedName>
</protein>
<dbReference type="InterPro" id="IPR036938">
    <property type="entry name" value="PAP2/HPO_sf"/>
</dbReference>
<dbReference type="SUPFAM" id="SSF48317">
    <property type="entry name" value="Acid phosphatase/Vanadium-dependent haloperoxidase"/>
    <property type="match status" value="1"/>
</dbReference>
<dbReference type="EMBL" id="VFOW01000001">
    <property type="protein sequence ID" value="TQL76175.1"/>
    <property type="molecule type" value="Genomic_DNA"/>
</dbReference>
<dbReference type="GO" id="GO:0016787">
    <property type="term" value="F:hydrolase activity"/>
    <property type="evidence" value="ECO:0007669"/>
    <property type="project" value="UniProtKB-KW"/>
</dbReference>
<evidence type="ECO:0000256" key="6">
    <source>
        <dbReference type="ARBA" id="ARBA00023136"/>
    </source>
</evidence>
<reference evidence="9 10" key="1">
    <citation type="submission" date="2019-06" db="EMBL/GenBank/DDBJ databases">
        <title>Sequencing the genomes of 1000 actinobacteria strains.</title>
        <authorList>
            <person name="Klenk H.-P."/>
        </authorList>
    </citation>
    <scope>NUCLEOTIDE SEQUENCE [LARGE SCALE GENOMIC DNA]</scope>
    <source>
        <strain evidence="9 10">DSM 45928</strain>
    </source>
</reference>
<keyword evidence="6 7" id="KW-0472">Membrane</keyword>
<evidence type="ECO:0000256" key="2">
    <source>
        <dbReference type="ARBA" id="ARBA00022475"/>
    </source>
</evidence>
<proteinExistence type="predicted"/>
<feature type="transmembrane region" description="Helical" evidence="7">
    <location>
        <begin position="93"/>
        <end position="110"/>
    </location>
</feature>
<dbReference type="OrthoDB" id="5243958at2"/>
<keyword evidence="4" id="KW-0378">Hydrolase</keyword>
<evidence type="ECO:0000256" key="4">
    <source>
        <dbReference type="ARBA" id="ARBA00022801"/>
    </source>
</evidence>
<dbReference type="GO" id="GO:0005886">
    <property type="term" value="C:plasma membrane"/>
    <property type="evidence" value="ECO:0007669"/>
    <property type="project" value="UniProtKB-SubCell"/>
</dbReference>
<evidence type="ECO:0000256" key="7">
    <source>
        <dbReference type="SAM" id="Phobius"/>
    </source>
</evidence>
<comment type="caution">
    <text evidence="9">The sequence shown here is derived from an EMBL/GenBank/DDBJ whole genome shotgun (WGS) entry which is preliminary data.</text>
</comment>
<feature type="domain" description="Phosphatidic acid phosphatase type 2/haloperoxidase" evidence="8">
    <location>
        <begin position="96"/>
        <end position="205"/>
    </location>
</feature>
<dbReference type="AlphaFoldDB" id="A0A543AUF0"/>
<evidence type="ECO:0000256" key="3">
    <source>
        <dbReference type="ARBA" id="ARBA00022692"/>
    </source>
</evidence>
<evidence type="ECO:0000313" key="10">
    <source>
        <dbReference type="Proteomes" id="UP000317043"/>
    </source>
</evidence>
<feature type="transmembrane region" description="Helical" evidence="7">
    <location>
        <begin position="148"/>
        <end position="175"/>
    </location>
</feature>
<keyword evidence="2" id="KW-1003">Cell membrane</keyword>
<dbReference type="FunCoup" id="A0A543AUF0">
    <property type="interactions" value="4"/>
</dbReference>
<feature type="transmembrane region" description="Helical" evidence="7">
    <location>
        <begin position="62"/>
        <end position="86"/>
    </location>
</feature>
<evidence type="ECO:0000259" key="8">
    <source>
        <dbReference type="SMART" id="SM00014"/>
    </source>
</evidence>
<dbReference type="RefSeq" id="WP_142037172.1">
    <property type="nucleotide sequence ID" value="NZ_JBHTGS010000001.1"/>
</dbReference>